<dbReference type="GO" id="GO:0046872">
    <property type="term" value="F:metal ion binding"/>
    <property type="evidence" value="ECO:0007669"/>
    <property type="project" value="UniProtKB-KW"/>
</dbReference>
<dbReference type="SUPFAM" id="SSF53187">
    <property type="entry name" value="Zn-dependent exopeptidases"/>
    <property type="match status" value="1"/>
</dbReference>
<feature type="domain" description="Peptidase M20 dimerisation" evidence="4">
    <location>
        <begin position="192"/>
        <end position="345"/>
    </location>
</feature>
<evidence type="ECO:0000259" key="4">
    <source>
        <dbReference type="Pfam" id="PF07687"/>
    </source>
</evidence>
<dbReference type="EC" id="3.5.1.18" evidence="5"/>
<dbReference type="EMBL" id="QLTW01000059">
    <property type="protein sequence ID" value="MBT9145194.1"/>
    <property type="molecule type" value="Genomic_DNA"/>
</dbReference>
<gene>
    <name evidence="5" type="primary">dapE_3</name>
    <name evidence="5" type="ORF">DDT42_01064</name>
</gene>
<evidence type="ECO:0000256" key="2">
    <source>
        <dbReference type="ARBA" id="ARBA00022723"/>
    </source>
</evidence>
<dbReference type="InterPro" id="IPR002933">
    <property type="entry name" value="Peptidase_M20"/>
</dbReference>
<keyword evidence="2" id="KW-0479">Metal-binding</keyword>
<keyword evidence="3 5" id="KW-0378">Hydrolase</keyword>
<reference evidence="5 6" key="1">
    <citation type="journal article" date="2021" name="bioRxiv">
        <title>Unique metabolic strategies in Hadean analogues reveal hints for primordial physiology.</title>
        <authorList>
            <person name="Nobu M.K."/>
            <person name="Nakai R."/>
            <person name="Tamazawa S."/>
            <person name="Mori H."/>
            <person name="Toyoda A."/>
            <person name="Ijiri A."/>
            <person name="Suzuki S."/>
            <person name="Kurokawa K."/>
            <person name="Kamagata Y."/>
            <person name="Tamaki H."/>
        </authorList>
    </citation>
    <scope>NUCLEOTIDE SEQUENCE [LARGE SCALE GENOMIC DNA]</scope>
    <source>
        <strain evidence="5">BS525</strain>
    </source>
</reference>
<sequence>MNKALVYAEKNKERHLINLFKLLSQPSVSASGEGIYDCADLLADLLINTGFKVFMHSYAGSPPVIYAELMVGAPKTIIFYNHYDVQPVDPLSEWKSPPFKPEIREGKIFARGIADNKGNIMSRLLAVESYFQGTGTLPVNVKWVLEGEEEIGSSHLEQFVADKKEVLQGEGIIWESGSRDARGRPIISFGCKGILYAELIARNARRDLHSAYASIVDNPAWHLLKTLGCLKEVSDDRILIPGFYDEVLPPNSEELEMLDKYPFEEETFKQEMGIAKFLGNLSGLELKKKLLYEPTCNICGIASGYSGPGSKTVLPHKAEAKIDFRLVPNQKAQGLFEKMKTHLTNSGFGDIEVIPYGLEDPAQTPVESGLKEVVVDTARDIWGVDPLLSPRMAGTGPMAVFSKHLNLPIVEGIGVGNFSSAVHAPNENCLVEDYFKVVNWVIKILQRI</sequence>
<dbReference type="AlphaFoldDB" id="A0A9E2BLF2"/>
<evidence type="ECO:0000256" key="3">
    <source>
        <dbReference type="ARBA" id="ARBA00022801"/>
    </source>
</evidence>
<keyword evidence="1" id="KW-0645">Protease</keyword>
<dbReference type="Proteomes" id="UP000811545">
    <property type="component" value="Unassembled WGS sequence"/>
</dbReference>
<dbReference type="InterPro" id="IPR011650">
    <property type="entry name" value="Peptidase_M20_dimer"/>
</dbReference>
<organism evidence="5 6">
    <name type="scientific">Psychracetigena formicireducens</name>
    <dbReference type="NCBI Taxonomy" id="2986056"/>
    <lineage>
        <taxon>Bacteria</taxon>
        <taxon>Bacillati</taxon>
        <taxon>Candidatus Lithacetigenota</taxon>
        <taxon>Candidatus Psychracetigena</taxon>
    </lineage>
</organism>
<dbReference type="PANTHER" id="PTHR43270:SF8">
    <property type="entry name" value="DI- AND TRIPEPTIDASE DUG2-RELATED"/>
    <property type="match status" value="1"/>
</dbReference>
<dbReference type="Gene3D" id="3.40.630.10">
    <property type="entry name" value="Zn peptidases"/>
    <property type="match status" value="1"/>
</dbReference>
<dbReference type="Pfam" id="PF01546">
    <property type="entry name" value="Peptidase_M20"/>
    <property type="match status" value="1"/>
</dbReference>
<name>A0A9E2BLF2_PSYF1</name>
<dbReference type="PANTHER" id="PTHR43270">
    <property type="entry name" value="BETA-ALA-HIS DIPEPTIDASE"/>
    <property type="match status" value="1"/>
</dbReference>
<dbReference type="GO" id="GO:0009014">
    <property type="term" value="F:succinyl-diaminopimelate desuccinylase activity"/>
    <property type="evidence" value="ECO:0007669"/>
    <property type="project" value="UniProtKB-EC"/>
</dbReference>
<dbReference type="NCBIfam" id="NF005034">
    <property type="entry name" value="PRK06446.1"/>
    <property type="match status" value="1"/>
</dbReference>
<evidence type="ECO:0000256" key="1">
    <source>
        <dbReference type="ARBA" id="ARBA00022670"/>
    </source>
</evidence>
<dbReference type="GO" id="GO:0006508">
    <property type="term" value="P:proteolysis"/>
    <property type="evidence" value="ECO:0007669"/>
    <property type="project" value="UniProtKB-KW"/>
</dbReference>
<protein>
    <submittedName>
        <fullName evidence="5">Succinyl-diaminopimelate desuccinylase</fullName>
        <ecNumber evidence="5">3.5.1.18</ecNumber>
    </submittedName>
</protein>
<dbReference type="Gene3D" id="3.30.70.360">
    <property type="match status" value="1"/>
</dbReference>
<comment type="caution">
    <text evidence="5">The sequence shown here is derived from an EMBL/GenBank/DDBJ whole genome shotgun (WGS) entry which is preliminary data.</text>
</comment>
<dbReference type="Pfam" id="PF07687">
    <property type="entry name" value="M20_dimer"/>
    <property type="match status" value="1"/>
</dbReference>
<dbReference type="InterPro" id="IPR051458">
    <property type="entry name" value="Cyt/Met_Dipeptidase"/>
</dbReference>
<proteinExistence type="predicted"/>
<accession>A0A9E2BLF2</accession>
<evidence type="ECO:0000313" key="6">
    <source>
        <dbReference type="Proteomes" id="UP000811545"/>
    </source>
</evidence>
<dbReference type="GO" id="GO:0008233">
    <property type="term" value="F:peptidase activity"/>
    <property type="evidence" value="ECO:0007669"/>
    <property type="project" value="UniProtKB-KW"/>
</dbReference>
<evidence type="ECO:0000313" key="5">
    <source>
        <dbReference type="EMBL" id="MBT9145194.1"/>
    </source>
</evidence>